<reference evidence="1" key="1">
    <citation type="journal article" date="2024" name="Environ. Microbiol. Rep.">
        <title>Hiding in plain sight: The discovery of complete genomes of 11 hypothetical spindle-shaped viruses that putatively infect mesophilic ammonia-oxidizing archaea.</title>
        <authorList>
            <person name="Ni Y."/>
            <person name="Xu T."/>
            <person name="Yan S."/>
            <person name="Chen L."/>
            <person name="Wang Y."/>
        </authorList>
    </citation>
    <scope>NUCLEOTIDE SEQUENCE</scope>
    <source>
        <strain evidence="1">NYM1</strain>
    </source>
</reference>
<sequence>MKFTSYSVLFQDSYTKRFKTVQTGFLSSLKALDWINLDNQWKKDYELGKIKIIPKKEDTKNYVESQQKELIKMIKEFQA</sequence>
<accession>A0AAT9JAD9</accession>
<proteinExistence type="predicted"/>
<reference evidence="1" key="2">
    <citation type="submission" date="2024-03" db="EMBL/GenBank/DDBJ databases">
        <authorList>
            <person name="Ni Y."/>
            <person name="Xu T."/>
            <person name="Yan S."/>
            <person name="Chen L."/>
            <person name="Wang Y."/>
        </authorList>
    </citation>
    <scope>NUCLEOTIDE SEQUENCE</scope>
    <source>
        <strain evidence="1">NYM1</strain>
    </source>
</reference>
<organism evidence="1">
    <name type="scientific">Nitrosopumilaceae spindle-shaped virus</name>
    <dbReference type="NCBI Taxonomy" id="3065433"/>
    <lineage>
        <taxon>Viruses</taxon>
    </lineage>
</organism>
<name>A0AAT9JAD9_9VIRU</name>
<evidence type="ECO:0000313" key="1">
    <source>
        <dbReference type="EMBL" id="DBA52231.1"/>
    </source>
</evidence>
<protein>
    <submittedName>
        <fullName evidence="1">ORF24</fullName>
    </submittedName>
</protein>
<dbReference type="EMBL" id="BK067792">
    <property type="protein sequence ID" value="DBA52231.1"/>
    <property type="molecule type" value="Genomic_DNA"/>
</dbReference>